<keyword evidence="2" id="KW-0540">Nuclease</keyword>
<dbReference type="InterPro" id="IPR038570">
    <property type="entry name" value="HicA_sf"/>
</dbReference>
<dbReference type="Proteomes" id="UP000737555">
    <property type="component" value="Unassembled WGS sequence"/>
</dbReference>
<keyword evidence="4" id="KW-0378">Hydrolase</keyword>
<proteinExistence type="predicted"/>
<evidence type="ECO:0000313" key="7">
    <source>
        <dbReference type="EMBL" id="NQS78283.1"/>
    </source>
</evidence>
<evidence type="ECO:0000256" key="1">
    <source>
        <dbReference type="ARBA" id="ARBA00022649"/>
    </source>
</evidence>
<evidence type="ECO:0000256" key="4">
    <source>
        <dbReference type="ARBA" id="ARBA00022801"/>
    </source>
</evidence>
<keyword evidence="3" id="KW-0255">Endonuclease</keyword>
<dbReference type="InterPro" id="IPR012933">
    <property type="entry name" value="HicA_mRNA_interferase"/>
</dbReference>
<evidence type="ECO:0000313" key="8">
    <source>
        <dbReference type="Proteomes" id="UP000737555"/>
    </source>
</evidence>
<evidence type="ECO:0000256" key="3">
    <source>
        <dbReference type="ARBA" id="ARBA00022759"/>
    </source>
</evidence>
<keyword evidence="1" id="KW-1277">Toxin-antitoxin system</keyword>
<dbReference type="SUPFAM" id="SSF54786">
    <property type="entry name" value="YcfA/nrd intein domain"/>
    <property type="match status" value="1"/>
</dbReference>
<accession>A0A7K4C6E0</accession>
<organism evidence="7 8">
    <name type="scientific">Methanoculleus bourgensis</name>
    <dbReference type="NCBI Taxonomy" id="83986"/>
    <lineage>
        <taxon>Archaea</taxon>
        <taxon>Methanobacteriati</taxon>
        <taxon>Methanobacteriota</taxon>
        <taxon>Stenosarchaea group</taxon>
        <taxon>Methanomicrobia</taxon>
        <taxon>Methanomicrobiales</taxon>
        <taxon>Methanomicrobiaceae</taxon>
        <taxon>Methanoculleus</taxon>
    </lineage>
</organism>
<dbReference type="EMBL" id="JABMJE010000072">
    <property type="protein sequence ID" value="NQS78283.1"/>
    <property type="molecule type" value="Genomic_DNA"/>
</dbReference>
<reference evidence="7" key="1">
    <citation type="submission" date="2020-05" db="EMBL/GenBank/DDBJ databases">
        <title>The first insight into the ecology of ammonia-tolerant syntrophic propionate oxidizing bacteria.</title>
        <authorList>
            <person name="Singh A."/>
            <person name="Schnurer A."/>
            <person name="Westerholm M."/>
        </authorList>
    </citation>
    <scope>NUCLEOTIDE SEQUENCE</scope>
    <source>
        <strain evidence="7">MAG54</strain>
    </source>
</reference>
<gene>
    <name evidence="7" type="ORF">HQQ74_06190</name>
</gene>
<evidence type="ECO:0000256" key="2">
    <source>
        <dbReference type="ARBA" id="ARBA00022722"/>
    </source>
</evidence>
<dbReference type="Pfam" id="PF07927">
    <property type="entry name" value="HicA_toxin"/>
    <property type="match status" value="1"/>
</dbReference>
<evidence type="ECO:0000256" key="6">
    <source>
        <dbReference type="ARBA" id="ARBA00023016"/>
    </source>
</evidence>
<dbReference type="AlphaFoldDB" id="A0A7K4C6E0"/>
<keyword evidence="5" id="KW-0694">RNA-binding</keyword>
<evidence type="ECO:0000256" key="5">
    <source>
        <dbReference type="ARBA" id="ARBA00022884"/>
    </source>
</evidence>
<dbReference type="RefSeq" id="WP_074174967.1">
    <property type="nucleotide sequence ID" value="NZ_DAIMMY010000001.1"/>
</dbReference>
<dbReference type="GO" id="GO:0003729">
    <property type="term" value="F:mRNA binding"/>
    <property type="evidence" value="ECO:0007669"/>
    <property type="project" value="InterPro"/>
</dbReference>
<keyword evidence="6" id="KW-0346">Stress response</keyword>
<protein>
    <submittedName>
        <fullName evidence="7">Type II toxin-antitoxin system HicA family toxin</fullName>
    </submittedName>
</protein>
<name>A0A7K4C6E0_9EURY</name>
<sequence>MPEHRIRPVTWSQLVKNLQALGFEGPYQGGKHPFMVKGDLVLTIPNPHRSEISVDLLVRILRQAGISREEWNRLAG</sequence>
<dbReference type="GO" id="GO:0016787">
    <property type="term" value="F:hydrolase activity"/>
    <property type="evidence" value="ECO:0007669"/>
    <property type="project" value="UniProtKB-KW"/>
</dbReference>
<dbReference type="GO" id="GO:0004519">
    <property type="term" value="F:endonuclease activity"/>
    <property type="evidence" value="ECO:0007669"/>
    <property type="project" value="UniProtKB-KW"/>
</dbReference>
<comment type="caution">
    <text evidence="7">The sequence shown here is derived from an EMBL/GenBank/DDBJ whole genome shotgun (WGS) entry which is preliminary data.</text>
</comment>
<dbReference type="Gene3D" id="3.30.920.30">
    <property type="entry name" value="Hypothetical protein"/>
    <property type="match status" value="1"/>
</dbReference>